<comment type="similarity">
    <text evidence="1 9">Belongs to the endoribonuclease YbeY family.</text>
</comment>
<comment type="cofactor">
    <cofactor evidence="9">
        <name>Zn(2+)</name>
        <dbReference type="ChEBI" id="CHEBI:29105"/>
    </cofactor>
    <text evidence="9">Binds 1 zinc ion.</text>
</comment>
<evidence type="ECO:0000256" key="7">
    <source>
        <dbReference type="ARBA" id="ARBA00022801"/>
    </source>
</evidence>
<sequence length="148" mass="17599">MNVLFDNRQDEIYIDDVITELIKKSIREVIDEEKLDENIMISVSFVDDEEIRTLNRDFRNVDSSTDVLSFPIDDEFQLDERILGDVVINTKRVIEQAEEFGHSNERELSYLTVHSILHLLGYDHEDEEDKSLMRSKEKIVMDRMKLYR</sequence>
<feature type="binding site" evidence="9">
    <location>
        <position position="114"/>
    </location>
    <ligand>
        <name>Zn(2+)</name>
        <dbReference type="ChEBI" id="CHEBI:29105"/>
        <note>catalytic</note>
    </ligand>
</feature>
<dbReference type="Proteomes" id="UP000184032">
    <property type="component" value="Unassembled WGS sequence"/>
</dbReference>
<keyword evidence="5 9" id="KW-0479">Metal-binding</keyword>
<dbReference type="HAMAP" id="MF_00009">
    <property type="entry name" value="Endoribonucl_YbeY"/>
    <property type="match status" value="1"/>
</dbReference>
<dbReference type="GO" id="GO:0008270">
    <property type="term" value="F:zinc ion binding"/>
    <property type="evidence" value="ECO:0007669"/>
    <property type="project" value="UniProtKB-UniRule"/>
</dbReference>
<evidence type="ECO:0000256" key="1">
    <source>
        <dbReference type="ARBA" id="ARBA00010875"/>
    </source>
</evidence>
<evidence type="ECO:0000256" key="2">
    <source>
        <dbReference type="ARBA" id="ARBA00022517"/>
    </source>
</evidence>
<evidence type="ECO:0000256" key="3">
    <source>
        <dbReference type="ARBA" id="ARBA00022552"/>
    </source>
</evidence>
<evidence type="ECO:0000256" key="5">
    <source>
        <dbReference type="ARBA" id="ARBA00022723"/>
    </source>
</evidence>
<dbReference type="AlphaFoldDB" id="A0A1M5RJG0"/>
<evidence type="ECO:0000313" key="10">
    <source>
        <dbReference type="EMBL" id="SHH26374.1"/>
    </source>
</evidence>
<dbReference type="InterPro" id="IPR002036">
    <property type="entry name" value="YbeY"/>
</dbReference>
<dbReference type="InterPro" id="IPR023091">
    <property type="entry name" value="MetalPrtase_cat_dom_sf_prd"/>
</dbReference>
<keyword evidence="2 9" id="KW-0690">Ribosome biogenesis</keyword>
<keyword evidence="9" id="KW-0963">Cytoplasm</keyword>
<dbReference type="PROSITE" id="PS01306">
    <property type="entry name" value="UPF0054"/>
    <property type="match status" value="1"/>
</dbReference>
<dbReference type="PANTHER" id="PTHR46986:SF1">
    <property type="entry name" value="ENDORIBONUCLEASE YBEY, CHLOROPLASTIC"/>
    <property type="match status" value="1"/>
</dbReference>
<comment type="subcellular location">
    <subcellularLocation>
        <location evidence="9">Cytoplasm</location>
    </subcellularLocation>
</comment>
<dbReference type="SUPFAM" id="SSF55486">
    <property type="entry name" value="Metalloproteases ('zincins'), catalytic domain"/>
    <property type="match status" value="1"/>
</dbReference>
<evidence type="ECO:0000256" key="8">
    <source>
        <dbReference type="ARBA" id="ARBA00022833"/>
    </source>
</evidence>
<dbReference type="GO" id="GO:0006364">
    <property type="term" value="P:rRNA processing"/>
    <property type="evidence" value="ECO:0007669"/>
    <property type="project" value="UniProtKB-UniRule"/>
</dbReference>
<keyword evidence="3 9" id="KW-0698">rRNA processing</keyword>
<keyword evidence="7 9" id="KW-0378">Hydrolase</keyword>
<dbReference type="NCBIfam" id="TIGR00043">
    <property type="entry name" value="rRNA maturation RNase YbeY"/>
    <property type="match status" value="1"/>
</dbReference>
<keyword evidence="4 9" id="KW-0540">Nuclease</keyword>
<dbReference type="EMBL" id="FQXI01000005">
    <property type="protein sequence ID" value="SHH26374.1"/>
    <property type="molecule type" value="Genomic_DNA"/>
</dbReference>
<comment type="function">
    <text evidence="9">Single strand-specific metallo-endoribonuclease involved in late-stage 70S ribosome quality control and in maturation of the 3' terminus of the 16S rRNA.</text>
</comment>
<dbReference type="GO" id="GO:0004222">
    <property type="term" value="F:metalloendopeptidase activity"/>
    <property type="evidence" value="ECO:0007669"/>
    <property type="project" value="InterPro"/>
</dbReference>
<dbReference type="PANTHER" id="PTHR46986">
    <property type="entry name" value="ENDORIBONUCLEASE YBEY, CHLOROPLASTIC"/>
    <property type="match status" value="1"/>
</dbReference>
<dbReference type="EC" id="3.1.-.-" evidence="9"/>
<evidence type="ECO:0000256" key="6">
    <source>
        <dbReference type="ARBA" id="ARBA00022759"/>
    </source>
</evidence>
<accession>A0A1M5RJG0</accession>
<evidence type="ECO:0000256" key="9">
    <source>
        <dbReference type="HAMAP-Rule" id="MF_00009"/>
    </source>
</evidence>
<feature type="binding site" evidence="9">
    <location>
        <position position="124"/>
    </location>
    <ligand>
        <name>Zn(2+)</name>
        <dbReference type="ChEBI" id="CHEBI:29105"/>
        <note>catalytic</note>
    </ligand>
</feature>
<dbReference type="Pfam" id="PF02130">
    <property type="entry name" value="YbeY"/>
    <property type="match status" value="1"/>
</dbReference>
<evidence type="ECO:0000256" key="4">
    <source>
        <dbReference type="ARBA" id="ARBA00022722"/>
    </source>
</evidence>
<organism evidence="10 11">
    <name type="scientific">Anaerosphaera aminiphila DSM 21120</name>
    <dbReference type="NCBI Taxonomy" id="1120995"/>
    <lineage>
        <taxon>Bacteria</taxon>
        <taxon>Bacillati</taxon>
        <taxon>Bacillota</taxon>
        <taxon>Tissierellia</taxon>
        <taxon>Tissierellales</taxon>
        <taxon>Peptoniphilaceae</taxon>
        <taxon>Anaerosphaera</taxon>
    </lineage>
</organism>
<proteinExistence type="inferred from homology"/>
<protein>
    <recommendedName>
        <fullName evidence="9">Endoribonuclease YbeY</fullName>
        <ecNumber evidence="9">3.1.-.-</ecNumber>
    </recommendedName>
</protein>
<dbReference type="GO" id="GO:0004521">
    <property type="term" value="F:RNA endonuclease activity"/>
    <property type="evidence" value="ECO:0007669"/>
    <property type="project" value="UniProtKB-UniRule"/>
</dbReference>
<keyword evidence="8 9" id="KW-0862">Zinc</keyword>
<keyword evidence="6 9" id="KW-0255">Endonuclease</keyword>
<keyword evidence="11" id="KW-1185">Reference proteome</keyword>
<dbReference type="GO" id="GO:0005737">
    <property type="term" value="C:cytoplasm"/>
    <property type="evidence" value="ECO:0007669"/>
    <property type="project" value="UniProtKB-SubCell"/>
</dbReference>
<name>A0A1M5RJG0_9FIRM</name>
<feature type="binding site" evidence="9">
    <location>
        <position position="118"/>
    </location>
    <ligand>
        <name>Zn(2+)</name>
        <dbReference type="ChEBI" id="CHEBI:29105"/>
        <note>catalytic</note>
    </ligand>
</feature>
<evidence type="ECO:0000313" key="11">
    <source>
        <dbReference type="Proteomes" id="UP000184032"/>
    </source>
</evidence>
<dbReference type="STRING" id="1120995.SAMN02745245_00933"/>
<dbReference type="InterPro" id="IPR020549">
    <property type="entry name" value="YbeY_CS"/>
</dbReference>
<dbReference type="RefSeq" id="WP_073184211.1">
    <property type="nucleotide sequence ID" value="NZ_FQXI01000005.1"/>
</dbReference>
<reference evidence="10 11" key="1">
    <citation type="submission" date="2016-11" db="EMBL/GenBank/DDBJ databases">
        <authorList>
            <person name="Jaros S."/>
            <person name="Januszkiewicz K."/>
            <person name="Wedrychowicz H."/>
        </authorList>
    </citation>
    <scope>NUCLEOTIDE SEQUENCE [LARGE SCALE GENOMIC DNA]</scope>
    <source>
        <strain evidence="10 11">DSM 21120</strain>
    </source>
</reference>
<dbReference type="OrthoDB" id="9807740at2"/>
<gene>
    <name evidence="9" type="primary">ybeY</name>
    <name evidence="10" type="ORF">SAMN02745245_00933</name>
</gene>
<dbReference type="Gene3D" id="3.40.390.30">
    <property type="entry name" value="Metalloproteases ('zincins'), catalytic domain"/>
    <property type="match status" value="1"/>
</dbReference>